<dbReference type="AlphaFoldDB" id="A0A383BTN9"/>
<dbReference type="EMBL" id="UINC01202773">
    <property type="protein sequence ID" value="SVE22738.1"/>
    <property type="molecule type" value="Genomic_DNA"/>
</dbReference>
<feature type="non-terminal residue" evidence="1">
    <location>
        <position position="1"/>
    </location>
</feature>
<proteinExistence type="predicted"/>
<organism evidence="1">
    <name type="scientific">marine metagenome</name>
    <dbReference type="NCBI Taxonomy" id="408172"/>
    <lineage>
        <taxon>unclassified sequences</taxon>
        <taxon>metagenomes</taxon>
        <taxon>ecological metagenomes</taxon>
    </lineage>
</organism>
<name>A0A383BTN9_9ZZZZ</name>
<gene>
    <name evidence="1" type="ORF">METZ01_LOCUS475592</name>
</gene>
<reference evidence="1" key="1">
    <citation type="submission" date="2018-05" db="EMBL/GenBank/DDBJ databases">
        <authorList>
            <person name="Lanie J.A."/>
            <person name="Ng W.-L."/>
            <person name="Kazmierczak K.M."/>
            <person name="Andrzejewski T.M."/>
            <person name="Davidsen T.M."/>
            <person name="Wayne K.J."/>
            <person name="Tettelin H."/>
            <person name="Glass J.I."/>
            <person name="Rusch D."/>
            <person name="Podicherti R."/>
            <person name="Tsui H.-C.T."/>
            <person name="Winkler M.E."/>
        </authorList>
    </citation>
    <scope>NUCLEOTIDE SEQUENCE</scope>
</reference>
<accession>A0A383BTN9</accession>
<sequence length="79" mass="9392">RDENEKLHKRVAKLENNGIRKMDARLETLEEDMTIVWKMLAKLENMEGQIDNVHSDVKLIKDYSRPTSKSNWVKGYHHE</sequence>
<evidence type="ECO:0000313" key="1">
    <source>
        <dbReference type="EMBL" id="SVE22738.1"/>
    </source>
</evidence>
<protein>
    <submittedName>
        <fullName evidence="1">Uncharacterized protein</fullName>
    </submittedName>
</protein>